<dbReference type="RefSeq" id="WP_146530367.1">
    <property type="nucleotide sequence ID" value="NZ_SJPV01000012.1"/>
</dbReference>
<dbReference type="PRINTS" id="PR00313">
    <property type="entry name" value="CABNDNGRPT"/>
</dbReference>
<evidence type="ECO:0008006" key="4">
    <source>
        <dbReference type="Google" id="ProtNLM"/>
    </source>
</evidence>
<organism evidence="2 3">
    <name type="scientific">Novipirellula artificiosorum</name>
    <dbReference type="NCBI Taxonomy" id="2528016"/>
    <lineage>
        <taxon>Bacteria</taxon>
        <taxon>Pseudomonadati</taxon>
        <taxon>Planctomycetota</taxon>
        <taxon>Planctomycetia</taxon>
        <taxon>Pirellulales</taxon>
        <taxon>Pirellulaceae</taxon>
        <taxon>Novipirellula</taxon>
    </lineage>
</organism>
<comment type="caution">
    <text evidence="2">The sequence shown here is derived from an EMBL/GenBank/DDBJ whole genome shotgun (WGS) entry which is preliminary data.</text>
</comment>
<keyword evidence="1" id="KW-0732">Signal</keyword>
<dbReference type="Proteomes" id="UP000319143">
    <property type="component" value="Unassembled WGS sequence"/>
</dbReference>
<dbReference type="EMBL" id="SJPV01000012">
    <property type="protein sequence ID" value="TWU32628.1"/>
    <property type="molecule type" value="Genomic_DNA"/>
</dbReference>
<evidence type="ECO:0000256" key="1">
    <source>
        <dbReference type="SAM" id="SignalP"/>
    </source>
</evidence>
<reference evidence="2 3" key="1">
    <citation type="submission" date="2019-02" db="EMBL/GenBank/DDBJ databases">
        <title>Deep-cultivation of Planctomycetes and their phenomic and genomic characterization uncovers novel biology.</title>
        <authorList>
            <person name="Wiegand S."/>
            <person name="Jogler M."/>
            <person name="Boedeker C."/>
            <person name="Pinto D."/>
            <person name="Vollmers J."/>
            <person name="Rivas-Marin E."/>
            <person name="Kohn T."/>
            <person name="Peeters S.H."/>
            <person name="Heuer A."/>
            <person name="Rast P."/>
            <person name="Oberbeckmann S."/>
            <person name="Bunk B."/>
            <person name="Jeske O."/>
            <person name="Meyerdierks A."/>
            <person name="Storesund J.E."/>
            <person name="Kallscheuer N."/>
            <person name="Luecker S."/>
            <person name="Lage O.M."/>
            <person name="Pohl T."/>
            <person name="Merkel B.J."/>
            <person name="Hornburger P."/>
            <person name="Mueller R.-W."/>
            <person name="Bruemmer F."/>
            <person name="Labrenz M."/>
            <person name="Spormann A.M."/>
            <person name="Op Den Camp H."/>
            <person name="Overmann J."/>
            <person name="Amann R."/>
            <person name="Jetten M.S.M."/>
            <person name="Mascher T."/>
            <person name="Medema M.H."/>
            <person name="Devos D.P."/>
            <person name="Kaster A.-K."/>
            <person name="Ovreas L."/>
            <person name="Rohde M."/>
            <person name="Galperin M.Y."/>
            <person name="Jogler C."/>
        </authorList>
    </citation>
    <scope>NUCLEOTIDE SEQUENCE [LARGE SCALE GENOMIC DNA]</scope>
    <source>
        <strain evidence="2 3">Poly41</strain>
    </source>
</reference>
<dbReference type="AlphaFoldDB" id="A0A5C6D733"/>
<evidence type="ECO:0000313" key="2">
    <source>
        <dbReference type="EMBL" id="TWU32628.1"/>
    </source>
</evidence>
<proteinExistence type="predicted"/>
<evidence type="ECO:0000313" key="3">
    <source>
        <dbReference type="Proteomes" id="UP000319143"/>
    </source>
</evidence>
<feature type="signal peptide" evidence="1">
    <location>
        <begin position="1"/>
        <end position="27"/>
    </location>
</feature>
<dbReference type="Pfam" id="PF00353">
    <property type="entry name" value="HemolysinCabind"/>
    <property type="match status" value="2"/>
</dbReference>
<gene>
    <name evidence="2" type="ORF">Poly41_56060</name>
</gene>
<protein>
    <recommendedName>
        <fullName evidence="4">Calcium-binding protein</fullName>
    </recommendedName>
</protein>
<accession>A0A5C6D733</accession>
<dbReference type="GO" id="GO:0005509">
    <property type="term" value="F:calcium ion binding"/>
    <property type="evidence" value="ECO:0007669"/>
    <property type="project" value="InterPro"/>
</dbReference>
<sequence precursor="true">MLPTIQSRLTIAVLFLSGFVIQSAAQAFDLDVTEFENELGPIAMVTLDESHDLVRINEDANGDIDIEIFMFNPSIFDEVPNTLDWNLLEMLASTHETFEIDGEDVNAIGIACLGGDDIVLTDPSLPMTLMLSGGGGDDTLNGGSQNDILQGNAGLDVLRGRGGNDRLNGGYDGERDVLYGDSGNDDFIQYHRIIRQLTRFSRFGGSPISTTSSEDMIADYQSWNDEIINLNRK</sequence>
<keyword evidence="3" id="KW-1185">Reference proteome</keyword>
<feature type="chain" id="PRO_5022964901" description="Calcium-binding protein" evidence="1">
    <location>
        <begin position="28"/>
        <end position="233"/>
    </location>
</feature>
<dbReference type="InterPro" id="IPR001343">
    <property type="entry name" value="Hemolysn_Ca-bd"/>
</dbReference>
<name>A0A5C6D733_9BACT</name>
<dbReference type="InterPro" id="IPR011049">
    <property type="entry name" value="Serralysin-like_metalloprot_C"/>
</dbReference>
<dbReference type="SUPFAM" id="SSF51120">
    <property type="entry name" value="beta-Roll"/>
    <property type="match status" value="1"/>
</dbReference>
<dbReference type="Gene3D" id="2.150.10.10">
    <property type="entry name" value="Serralysin-like metalloprotease, C-terminal"/>
    <property type="match status" value="1"/>
</dbReference>